<keyword evidence="1" id="KW-0812">Transmembrane</keyword>
<dbReference type="AlphaFoldDB" id="A0A1T0CA01"/>
<comment type="caution">
    <text evidence="2">The sequence shown here is derived from an EMBL/GenBank/DDBJ whole genome shotgun (WGS) entry which is preliminary data.</text>
</comment>
<dbReference type="RefSeq" id="WP_078352372.1">
    <property type="nucleotide sequence ID" value="NZ_JBPAFN010000003.1"/>
</dbReference>
<sequence>MKKKYVEFLNLAVVDSSPIKNSEFLKSVAMEVIFSLLILIFIVSIFREGEIHDVSMIILYITIYHILVSLFMFLLFQKFSKSKLLQLIPASSILISHVEFLFWGSLFWGKNYWSVFTILISLSLIFQLLTFVYQLLIVPKAKKLPHGEYRKNLLFLPSVICILISASVVAIAHLITLPGTYIITSLVAGSIACLPYYWLEYARVFTGWKKKSTKNFIYRGEIK</sequence>
<feature type="transmembrane region" description="Helical" evidence="1">
    <location>
        <begin position="87"/>
        <end position="106"/>
    </location>
</feature>
<feature type="transmembrane region" description="Helical" evidence="1">
    <location>
        <begin position="28"/>
        <end position="45"/>
    </location>
</feature>
<dbReference type="EMBL" id="MUYO01000001">
    <property type="protein sequence ID" value="OOS19160.1"/>
    <property type="molecule type" value="Genomic_DNA"/>
</dbReference>
<keyword evidence="1" id="KW-0472">Membrane</keyword>
<feature type="transmembrane region" description="Helical" evidence="1">
    <location>
        <begin position="57"/>
        <end position="75"/>
    </location>
</feature>
<feature type="transmembrane region" description="Helical" evidence="1">
    <location>
        <begin position="112"/>
        <end position="133"/>
    </location>
</feature>
<accession>A0A1T0CA01</accession>
<evidence type="ECO:0000313" key="2">
    <source>
        <dbReference type="EMBL" id="OOS19160.1"/>
    </source>
</evidence>
<gene>
    <name evidence="2" type="ORF">B0686_04235</name>
</gene>
<evidence type="ECO:0000256" key="1">
    <source>
        <dbReference type="SAM" id="Phobius"/>
    </source>
</evidence>
<protein>
    <submittedName>
        <fullName evidence="2">Lantibiotic ABC transporter permease</fullName>
    </submittedName>
</protein>
<feature type="transmembrane region" description="Helical" evidence="1">
    <location>
        <begin position="153"/>
        <end position="175"/>
    </location>
</feature>
<proteinExistence type="predicted"/>
<name>A0A1T0CA01_STRMT</name>
<organism evidence="2 3">
    <name type="scientific">Streptococcus mitis</name>
    <dbReference type="NCBI Taxonomy" id="28037"/>
    <lineage>
        <taxon>Bacteria</taxon>
        <taxon>Bacillati</taxon>
        <taxon>Bacillota</taxon>
        <taxon>Bacilli</taxon>
        <taxon>Lactobacillales</taxon>
        <taxon>Streptococcaceae</taxon>
        <taxon>Streptococcus</taxon>
        <taxon>Streptococcus mitis group</taxon>
    </lineage>
</organism>
<evidence type="ECO:0000313" key="3">
    <source>
        <dbReference type="Proteomes" id="UP000190652"/>
    </source>
</evidence>
<keyword evidence="1" id="KW-1133">Transmembrane helix</keyword>
<reference evidence="2 3" key="1">
    <citation type="submission" date="2017-02" db="EMBL/GenBank/DDBJ databases">
        <title>Draft genome sequence of Streptococcus mitis CCUG 63687.</title>
        <authorList>
            <person name="Salva-Serra F."/>
            <person name="Engstrom-Jakobsson H."/>
            <person name="Thorell K."/>
            <person name="Jaen-Luchoro D."/>
            <person name="Gonzales-Siles L."/>
            <person name="Karlsson R."/>
            <person name="Yazdan S."/>
            <person name="Boulund F."/>
            <person name="Johnning A."/>
            <person name="Engstrand L."/>
            <person name="Kristiansson E."/>
            <person name="Moore E."/>
        </authorList>
    </citation>
    <scope>NUCLEOTIDE SEQUENCE [LARGE SCALE GENOMIC DNA]</scope>
    <source>
        <strain evidence="2 3">CCUG 63687</strain>
    </source>
</reference>
<feature type="transmembrane region" description="Helical" evidence="1">
    <location>
        <begin position="181"/>
        <end position="199"/>
    </location>
</feature>
<dbReference type="Proteomes" id="UP000190652">
    <property type="component" value="Unassembled WGS sequence"/>
</dbReference>